<sequence>MSLVLCEDSNKLPFEGPLETFKNTLMQGRKMKRLVLDFAFLAKIQYSMSKIHALLPFVEIQMRHQILFSPNCQNFRQAILVLQNPPNQNADSNQSNQIFLVTDAVTGAVLVHELTVSLRGNQVNETSLVMVKRQDNSVIGWIDFGNSDDAAQFSTHMLP</sequence>
<name>A0AAD4N4T5_9BILA</name>
<keyword evidence="2" id="KW-1185">Reference proteome</keyword>
<organism evidence="1 2">
    <name type="scientific">Ditylenchus destructor</name>
    <dbReference type="NCBI Taxonomy" id="166010"/>
    <lineage>
        <taxon>Eukaryota</taxon>
        <taxon>Metazoa</taxon>
        <taxon>Ecdysozoa</taxon>
        <taxon>Nematoda</taxon>
        <taxon>Chromadorea</taxon>
        <taxon>Rhabditida</taxon>
        <taxon>Tylenchina</taxon>
        <taxon>Tylenchomorpha</taxon>
        <taxon>Sphaerularioidea</taxon>
        <taxon>Anguinidae</taxon>
        <taxon>Anguininae</taxon>
        <taxon>Ditylenchus</taxon>
    </lineage>
</organism>
<dbReference type="AlphaFoldDB" id="A0AAD4N4T5"/>
<gene>
    <name evidence="1" type="ORF">DdX_06903</name>
</gene>
<accession>A0AAD4N4T5</accession>
<reference evidence="1" key="1">
    <citation type="submission" date="2022-01" db="EMBL/GenBank/DDBJ databases">
        <title>Genome Sequence Resource for Two Populations of Ditylenchus destructor, the Migratory Endoparasitic Phytonematode.</title>
        <authorList>
            <person name="Zhang H."/>
            <person name="Lin R."/>
            <person name="Xie B."/>
        </authorList>
    </citation>
    <scope>NUCLEOTIDE SEQUENCE</scope>
    <source>
        <strain evidence="1">BazhouSP</strain>
    </source>
</reference>
<proteinExistence type="predicted"/>
<dbReference type="Proteomes" id="UP001201812">
    <property type="component" value="Unassembled WGS sequence"/>
</dbReference>
<dbReference type="EMBL" id="JAKKPZ010000009">
    <property type="protein sequence ID" value="KAI1717171.1"/>
    <property type="molecule type" value="Genomic_DNA"/>
</dbReference>
<evidence type="ECO:0000313" key="1">
    <source>
        <dbReference type="EMBL" id="KAI1717171.1"/>
    </source>
</evidence>
<evidence type="ECO:0000313" key="2">
    <source>
        <dbReference type="Proteomes" id="UP001201812"/>
    </source>
</evidence>
<protein>
    <submittedName>
        <fullName evidence="1">Uncharacterized protein</fullName>
    </submittedName>
</protein>
<comment type="caution">
    <text evidence="1">The sequence shown here is derived from an EMBL/GenBank/DDBJ whole genome shotgun (WGS) entry which is preliminary data.</text>
</comment>